<name>A0A7L5DWQ0_9SPHI</name>
<dbReference type="AlphaFoldDB" id="A0A7L5DWQ0"/>
<feature type="domain" description="Glycosyltransferase 2-like" evidence="4">
    <location>
        <begin position="6"/>
        <end position="131"/>
    </location>
</feature>
<comment type="similarity">
    <text evidence="1">Belongs to the glycosyltransferase 2 family.</text>
</comment>
<dbReference type="SUPFAM" id="SSF53448">
    <property type="entry name" value="Nucleotide-diphospho-sugar transferases"/>
    <property type="match status" value="1"/>
</dbReference>
<evidence type="ECO:0000256" key="1">
    <source>
        <dbReference type="ARBA" id="ARBA00006739"/>
    </source>
</evidence>
<dbReference type="Gene3D" id="3.90.550.10">
    <property type="entry name" value="Spore Coat Polysaccharide Biosynthesis Protein SpsA, Chain A"/>
    <property type="match status" value="1"/>
</dbReference>
<dbReference type="Proteomes" id="UP000503278">
    <property type="component" value="Chromosome"/>
</dbReference>
<keyword evidence="3 5" id="KW-0808">Transferase</keyword>
<dbReference type="PANTHER" id="PTHR43179:SF12">
    <property type="entry name" value="GALACTOFURANOSYLTRANSFERASE GLFT2"/>
    <property type="match status" value="1"/>
</dbReference>
<dbReference type="InterPro" id="IPR029044">
    <property type="entry name" value="Nucleotide-diphossugar_trans"/>
</dbReference>
<evidence type="ECO:0000256" key="2">
    <source>
        <dbReference type="ARBA" id="ARBA00022676"/>
    </source>
</evidence>
<protein>
    <submittedName>
        <fullName evidence="5">Glycosyltransferase family 2 protein</fullName>
    </submittedName>
</protein>
<evidence type="ECO:0000313" key="6">
    <source>
        <dbReference type="Proteomes" id="UP000503278"/>
    </source>
</evidence>
<dbReference type="Pfam" id="PF00535">
    <property type="entry name" value="Glycos_transf_2"/>
    <property type="match status" value="1"/>
</dbReference>
<proteinExistence type="inferred from homology"/>
<sequence length="280" mass="31824">MPHIAVLMTCHNRKEKTLDCLNLLFNQKGLNQDYTIQVYLVDDGSTDGTGAAVQKQFPMVTTIQGDGNLFWNRGMYTAWEAAAKANEKNDFYLWLNDDTNIYENAILELLSAAKETQDKAIICGCIESPLEAGVLTYGGGKLQRNRPVMNYPDVNIVECDIIHGNCVLIPKFVYNEVGNLDWKFTHAIGDHDYGLRARSEGIRSYTTGNFIGNCERNDALPKWRLPQVKLKDRINNLYSPLSYGPPNEFFVYEKRHFGLLVAIKHFFTIHLRLLMPGIIK</sequence>
<reference evidence="5 6" key="1">
    <citation type="submission" date="2020-04" db="EMBL/GenBank/DDBJ databases">
        <title>Genome sequencing of novel species.</title>
        <authorList>
            <person name="Heo J."/>
            <person name="Kim S.-J."/>
            <person name="Kim J.-S."/>
            <person name="Hong S.-B."/>
            <person name="Kwon S.-W."/>
        </authorList>
    </citation>
    <scope>NUCLEOTIDE SEQUENCE [LARGE SCALE GENOMIC DNA]</scope>
    <source>
        <strain evidence="5 6">F39-2</strain>
    </source>
</reference>
<keyword evidence="6" id="KW-1185">Reference proteome</keyword>
<dbReference type="PANTHER" id="PTHR43179">
    <property type="entry name" value="RHAMNOSYLTRANSFERASE WBBL"/>
    <property type="match status" value="1"/>
</dbReference>
<dbReference type="GO" id="GO:0016757">
    <property type="term" value="F:glycosyltransferase activity"/>
    <property type="evidence" value="ECO:0007669"/>
    <property type="project" value="UniProtKB-KW"/>
</dbReference>
<evidence type="ECO:0000313" key="5">
    <source>
        <dbReference type="EMBL" id="QJD94409.1"/>
    </source>
</evidence>
<organism evidence="5 6">
    <name type="scientific">Mucilaginibacter robiniae</name>
    <dbReference type="NCBI Taxonomy" id="2728022"/>
    <lineage>
        <taxon>Bacteria</taxon>
        <taxon>Pseudomonadati</taxon>
        <taxon>Bacteroidota</taxon>
        <taxon>Sphingobacteriia</taxon>
        <taxon>Sphingobacteriales</taxon>
        <taxon>Sphingobacteriaceae</taxon>
        <taxon>Mucilaginibacter</taxon>
    </lineage>
</organism>
<gene>
    <name evidence="5" type="ORF">HH214_00230</name>
</gene>
<accession>A0A7L5DWQ0</accession>
<dbReference type="KEGG" id="mrob:HH214_00230"/>
<dbReference type="EMBL" id="CP051682">
    <property type="protein sequence ID" value="QJD94409.1"/>
    <property type="molecule type" value="Genomic_DNA"/>
</dbReference>
<dbReference type="InterPro" id="IPR001173">
    <property type="entry name" value="Glyco_trans_2-like"/>
</dbReference>
<dbReference type="RefSeq" id="WP_169605428.1">
    <property type="nucleotide sequence ID" value="NZ_CP051682.1"/>
</dbReference>
<evidence type="ECO:0000256" key="3">
    <source>
        <dbReference type="ARBA" id="ARBA00022679"/>
    </source>
</evidence>
<evidence type="ECO:0000259" key="4">
    <source>
        <dbReference type="Pfam" id="PF00535"/>
    </source>
</evidence>
<keyword evidence="2" id="KW-0328">Glycosyltransferase</keyword>